<sequence length="189" mass="20288">MVRGWRIAMAGILMAAGLGCGAAVAQDVDILAVFAKAMTDQRVGVARKTKPVDGRPAKVGEVVVTVIKGEGVESRSKPAEEGDIVIRNRCPATGNEEYLVKAARMKDRYGEPKTAPDAAGWVEYEPKGAEMRYFILGDKEGPWSFKAPWGEDMVAKPGDAIVQDPANPKDTYRIAAASFACTYNVTKAP</sequence>
<dbReference type="PROSITE" id="PS51257">
    <property type="entry name" value="PROKAR_LIPOPROTEIN"/>
    <property type="match status" value="1"/>
</dbReference>
<evidence type="ECO:0000256" key="1">
    <source>
        <dbReference type="SAM" id="SignalP"/>
    </source>
</evidence>
<feature type="chain" id="PRO_5047410977" description="DUF2141 domain-containing protein" evidence="1">
    <location>
        <begin position="26"/>
        <end position="189"/>
    </location>
</feature>
<keyword evidence="1" id="KW-0732">Signal</keyword>
<comment type="caution">
    <text evidence="2">The sequence shown here is derived from an EMBL/GenBank/DDBJ whole genome shotgun (WGS) entry which is preliminary data.</text>
</comment>
<dbReference type="Proteomes" id="UP001205890">
    <property type="component" value="Unassembled WGS sequence"/>
</dbReference>
<reference evidence="2 3" key="1">
    <citation type="submission" date="2022-07" db="EMBL/GenBank/DDBJ databases">
        <authorList>
            <person name="Li W.-J."/>
            <person name="Deng Q.-Q."/>
        </authorList>
    </citation>
    <scope>NUCLEOTIDE SEQUENCE [LARGE SCALE GENOMIC DNA]</scope>
    <source>
        <strain evidence="2 3">SYSU M60028</strain>
    </source>
</reference>
<evidence type="ECO:0008006" key="4">
    <source>
        <dbReference type="Google" id="ProtNLM"/>
    </source>
</evidence>
<accession>A0ABT1LBD7</accession>
<proteinExistence type="predicted"/>
<evidence type="ECO:0000313" key="2">
    <source>
        <dbReference type="EMBL" id="MCP8938368.1"/>
    </source>
</evidence>
<keyword evidence="3" id="KW-1185">Reference proteome</keyword>
<gene>
    <name evidence="2" type="ORF">NK718_07560</name>
</gene>
<dbReference type="RefSeq" id="WP_254740207.1">
    <property type="nucleotide sequence ID" value="NZ_JANCLU010000005.1"/>
</dbReference>
<dbReference type="EMBL" id="JANCLU010000005">
    <property type="protein sequence ID" value="MCP8938368.1"/>
    <property type="molecule type" value="Genomic_DNA"/>
</dbReference>
<evidence type="ECO:0000313" key="3">
    <source>
        <dbReference type="Proteomes" id="UP001205890"/>
    </source>
</evidence>
<feature type="signal peptide" evidence="1">
    <location>
        <begin position="1"/>
        <end position="25"/>
    </location>
</feature>
<name>A0ABT1LBD7_9HYPH</name>
<organism evidence="2 3">
    <name type="scientific">Alsobacter ponti</name>
    <dbReference type="NCBI Taxonomy" id="2962936"/>
    <lineage>
        <taxon>Bacteria</taxon>
        <taxon>Pseudomonadati</taxon>
        <taxon>Pseudomonadota</taxon>
        <taxon>Alphaproteobacteria</taxon>
        <taxon>Hyphomicrobiales</taxon>
        <taxon>Alsobacteraceae</taxon>
        <taxon>Alsobacter</taxon>
    </lineage>
</organism>
<protein>
    <recommendedName>
        <fullName evidence="4">DUF2141 domain-containing protein</fullName>
    </recommendedName>
</protein>